<evidence type="ECO:0000313" key="7">
    <source>
        <dbReference type="EMBL" id="GAG74595.1"/>
    </source>
</evidence>
<feature type="domain" description="LTD" evidence="6">
    <location>
        <begin position="153"/>
        <end position="272"/>
    </location>
</feature>
<accession>X0ZXN5</accession>
<dbReference type="PROSITE" id="PS51841">
    <property type="entry name" value="LTD"/>
    <property type="match status" value="1"/>
</dbReference>
<dbReference type="InterPro" id="IPR016071">
    <property type="entry name" value="Staphylococal_nuclease_OB-fold"/>
</dbReference>
<proteinExistence type="predicted"/>
<keyword evidence="4" id="KW-0812">Transmembrane</keyword>
<feature type="domain" description="TNase-like" evidence="5">
    <location>
        <begin position="40"/>
        <end position="162"/>
    </location>
</feature>
<organism evidence="7">
    <name type="scientific">marine sediment metagenome</name>
    <dbReference type="NCBI Taxonomy" id="412755"/>
    <lineage>
        <taxon>unclassified sequences</taxon>
        <taxon>metagenomes</taxon>
        <taxon>ecological metagenomes</taxon>
    </lineage>
</organism>
<keyword evidence="2" id="KW-0255">Endonuclease</keyword>
<name>X0ZXN5_9ZZZZ</name>
<evidence type="ECO:0008006" key="8">
    <source>
        <dbReference type="Google" id="ProtNLM"/>
    </source>
</evidence>
<dbReference type="AlphaFoldDB" id="X0ZXN5"/>
<dbReference type="SUPFAM" id="SSF74853">
    <property type="entry name" value="Lamin A/C globular tail domain"/>
    <property type="match status" value="1"/>
</dbReference>
<evidence type="ECO:0000256" key="1">
    <source>
        <dbReference type="ARBA" id="ARBA00022722"/>
    </source>
</evidence>
<evidence type="ECO:0000256" key="3">
    <source>
        <dbReference type="ARBA" id="ARBA00022801"/>
    </source>
</evidence>
<dbReference type="Gene3D" id="2.60.40.1260">
    <property type="entry name" value="Lamin Tail domain"/>
    <property type="match status" value="1"/>
</dbReference>
<keyword evidence="4" id="KW-1133">Transmembrane helix</keyword>
<gene>
    <name evidence="7" type="ORF">S01H4_03189</name>
</gene>
<dbReference type="SMART" id="SM00318">
    <property type="entry name" value="SNc"/>
    <property type="match status" value="1"/>
</dbReference>
<dbReference type="InterPro" id="IPR036415">
    <property type="entry name" value="Lamin_tail_dom_sf"/>
</dbReference>
<dbReference type="PANTHER" id="PTHR12302:SF3">
    <property type="entry name" value="SERINE_THREONINE-PROTEIN KINASE 31"/>
    <property type="match status" value="1"/>
</dbReference>
<sequence>MAILKKLLPLFTIIFLIILCGCGLYYDYGDSSSRSDNDASSSGFMVKEVVDGDTIILSDNSRVRLIGINTPEYGMYFYGEAREVLEAMVLSREVVLEKDISEVDKYGRLLRYVYMDDLFVNLEMVKRGFANAYTYPPDVKYTEKFLEAERYARSNNLGLWEKSKIDIVKIDINYDASGNDNLNLNDEYVIIKNIGTDSVNIYGWTVKDSGTSIYKFGSYIFEPAFTIYLYTGSGKDGECKFYWGSSKPIWNNNHDTLYLRDKEGLLIEIYNY</sequence>
<dbReference type="Gene3D" id="2.40.50.90">
    <property type="match status" value="1"/>
</dbReference>
<dbReference type="Pfam" id="PF00932">
    <property type="entry name" value="LTD"/>
    <property type="match status" value="1"/>
</dbReference>
<keyword evidence="4" id="KW-0472">Membrane</keyword>
<dbReference type="PANTHER" id="PTHR12302">
    <property type="entry name" value="EBNA2 BINDING PROTEIN P100"/>
    <property type="match status" value="1"/>
</dbReference>
<evidence type="ECO:0000259" key="5">
    <source>
        <dbReference type="PROSITE" id="PS50830"/>
    </source>
</evidence>
<dbReference type="InterPro" id="IPR001322">
    <property type="entry name" value="Lamin_tail_dom"/>
</dbReference>
<dbReference type="InterPro" id="IPR035437">
    <property type="entry name" value="SNase_OB-fold_sf"/>
</dbReference>
<dbReference type="Pfam" id="PF00565">
    <property type="entry name" value="SNase"/>
    <property type="match status" value="1"/>
</dbReference>
<reference evidence="7" key="1">
    <citation type="journal article" date="2014" name="Front. Microbiol.">
        <title>High frequency of phylogenetically diverse reductive dehalogenase-homologous genes in deep subseafloor sedimentary metagenomes.</title>
        <authorList>
            <person name="Kawai M."/>
            <person name="Futagami T."/>
            <person name="Toyoda A."/>
            <person name="Takaki Y."/>
            <person name="Nishi S."/>
            <person name="Hori S."/>
            <person name="Arai W."/>
            <person name="Tsubouchi T."/>
            <person name="Morono Y."/>
            <person name="Uchiyama I."/>
            <person name="Ito T."/>
            <person name="Fujiyama A."/>
            <person name="Inagaki F."/>
            <person name="Takami H."/>
        </authorList>
    </citation>
    <scope>NUCLEOTIDE SEQUENCE</scope>
    <source>
        <strain evidence="7">Expedition CK06-06</strain>
    </source>
</reference>
<dbReference type="GO" id="GO:0004519">
    <property type="term" value="F:endonuclease activity"/>
    <property type="evidence" value="ECO:0007669"/>
    <property type="project" value="UniProtKB-KW"/>
</dbReference>
<keyword evidence="3" id="KW-0378">Hydrolase</keyword>
<keyword evidence="1" id="KW-0540">Nuclease</keyword>
<comment type="caution">
    <text evidence="7">The sequence shown here is derived from an EMBL/GenBank/DDBJ whole genome shotgun (WGS) entry which is preliminary data.</text>
</comment>
<protein>
    <recommendedName>
        <fullName evidence="8">TNase-like domain-containing protein</fullName>
    </recommendedName>
</protein>
<dbReference type="EMBL" id="BART01000761">
    <property type="protein sequence ID" value="GAG74595.1"/>
    <property type="molecule type" value="Genomic_DNA"/>
</dbReference>
<evidence type="ECO:0000256" key="4">
    <source>
        <dbReference type="SAM" id="Phobius"/>
    </source>
</evidence>
<dbReference type="GO" id="GO:0016787">
    <property type="term" value="F:hydrolase activity"/>
    <property type="evidence" value="ECO:0007669"/>
    <property type="project" value="UniProtKB-KW"/>
</dbReference>
<evidence type="ECO:0000256" key="2">
    <source>
        <dbReference type="ARBA" id="ARBA00022759"/>
    </source>
</evidence>
<dbReference type="SUPFAM" id="SSF50199">
    <property type="entry name" value="Staphylococcal nuclease"/>
    <property type="match status" value="1"/>
</dbReference>
<dbReference type="PROSITE" id="PS51257">
    <property type="entry name" value="PROKAR_LIPOPROTEIN"/>
    <property type="match status" value="1"/>
</dbReference>
<dbReference type="PROSITE" id="PS50830">
    <property type="entry name" value="TNASE_3"/>
    <property type="match status" value="1"/>
</dbReference>
<evidence type="ECO:0000259" key="6">
    <source>
        <dbReference type="PROSITE" id="PS51841"/>
    </source>
</evidence>
<feature type="transmembrane region" description="Helical" evidence="4">
    <location>
        <begin position="7"/>
        <end position="26"/>
    </location>
</feature>